<gene>
    <name evidence="4" type="primary">mshA_1</name>
    <name evidence="4" type="ORF">MPOCJGCO_0420</name>
</gene>
<evidence type="ECO:0000313" key="5">
    <source>
        <dbReference type="Proteomes" id="UP001055057"/>
    </source>
</evidence>
<dbReference type="PANTHER" id="PTHR12526:SF510">
    <property type="entry name" value="D-INOSITOL 3-PHOSPHATE GLYCOSYLTRANSFERASE"/>
    <property type="match status" value="1"/>
</dbReference>
<dbReference type="Gene3D" id="3.40.50.2000">
    <property type="entry name" value="Glycogen Phosphorylase B"/>
    <property type="match status" value="1"/>
</dbReference>
<dbReference type="RefSeq" id="WP_238180974.1">
    <property type="nucleotide sequence ID" value="NZ_BPRB01000028.1"/>
</dbReference>
<sequence length="561" mass="60269">MSGRFGIYAPTPEFGAVHNPFGKDTANLGLFRALAEHGGFEEVSVLSPVPGSVPALTQALLRGRPSRTRITAASLYDPQAGIRAGSILRGKADLADQAWLRRQAGDRAYSLLGLIHTIGAPAIREYIASACMAPIQPWDALICTSPAVKEGMEVMFKEYGAYLADRFGGRGRPRPALPLVPLGVDGAALAAQADRPDRRAETRERLGIGPDDVLVLWLGRLSFFEKAFPQPMFRAVAEAAALSGKRIAFAMAGWFPNGDLGRQIYEEAARAYAPEMPLHILDGNDRELISSLWAASDVFLSLVDNIQETFGLTPLEAMAAGLPIVASDWDGYRYTVRDGQEGFLARTLGGPPGRAGRMMATRHVFHQDAYQNYVGTIAQHTAVDVGQAAAAIARLAADPELRRRMGAAGRERVRTTFDWPVVARQMRDLSEGLESERKAGRPFGTAETPRIDPIKGDPFAQFAGFATAVLGPGTRLSLRPGASVDQALAELRRTEPVRLDSFAGPWRANLTECAAVLNRIGGGGASAAEIQSAFPASRREAVALALVWMCKLGILAWSGDA</sequence>
<protein>
    <submittedName>
        <fullName evidence="4">D-inositol-3-phosphate glycosyltransferase</fullName>
    </submittedName>
</protein>
<dbReference type="Proteomes" id="UP001055057">
    <property type="component" value="Unassembled WGS sequence"/>
</dbReference>
<reference evidence="4" key="1">
    <citation type="journal article" date="2021" name="Front. Microbiol.">
        <title>Comprehensive Comparative Genomics and Phenotyping of Methylobacterium Species.</title>
        <authorList>
            <person name="Alessa O."/>
            <person name="Ogura Y."/>
            <person name="Fujitani Y."/>
            <person name="Takami H."/>
            <person name="Hayashi T."/>
            <person name="Sahin N."/>
            <person name="Tani A."/>
        </authorList>
    </citation>
    <scope>NUCLEOTIDE SEQUENCE</scope>
    <source>
        <strain evidence="4">DSM 23632</strain>
    </source>
</reference>
<evidence type="ECO:0000259" key="3">
    <source>
        <dbReference type="Pfam" id="PF00534"/>
    </source>
</evidence>
<keyword evidence="2" id="KW-0808">Transferase</keyword>
<keyword evidence="1" id="KW-0328">Glycosyltransferase</keyword>
<keyword evidence="5" id="KW-1185">Reference proteome</keyword>
<evidence type="ECO:0000256" key="1">
    <source>
        <dbReference type="ARBA" id="ARBA00022676"/>
    </source>
</evidence>
<evidence type="ECO:0000313" key="4">
    <source>
        <dbReference type="EMBL" id="GJE58341.1"/>
    </source>
</evidence>
<accession>A0ABQ4TUQ1</accession>
<proteinExistence type="predicted"/>
<organism evidence="4 5">
    <name type="scientific">Methylobacterium trifolii</name>
    <dbReference type="NCBI Taxonomy" id="1003092"/>
    <lineage>
        <taxon>Bacteria</taxon>
        <taxon>Pseudomonadati</taxon>
        <taxon>Pseudomonadota</taxon>
        <taxon>Alphaproteobacteria</taxon>
        <taxon>Hyphomicrobiales</taxon>
        <taxon>Methylobacteriaceae</taxon>
        <taxon>Methylobacterium</taxon>
    </lineage>
</organism>
<reference evidence="4" key="2">
    <citation type="submission" date="2021-08" db="EMBL/GenBank/DDBJ databases">
        <authorList>
            <person name="Tani A."/>
            <person name="Ola A."/>
            <person name="Ogura Y."/>
            <person name="Katsura K."/>
            <person name="Hayashi T."/>
        </authorList>
    </citation>
    <scope>NUCLEOTIDE SEQUENCE</scope>
    <source>
        <strain evidence="4">DSM 23632</strain>
    </source>
</reference>
<comment type="caution">
    <text evidence="4">The sequence shown here is derived from an EMBL/GenBank/DDBJ whole genome shotgun (WGS) entry which is preliminary data.</text>
</comment>
<name>A0ABQ4TUQ1_9HYPH</name>
<dbReference type="CDD" id="cd03801">
    <property type="entry name" value="GT4_PimA-like"/>
    <property type="match status" value="1"/>
</dbReference>
<dbReference type="InterPro" id="IPR001296">
    <property type="entry name" value="Glyco_trans_1"/>
</dbReference>
<dbReference type="EMBL" id="BPRB01000028">
    <property type="protein sequence ID" value="GJE58341.1"/>
    <property type="molecule type" value="Genomic_DNA"/>
</dbReference>
<dbReference type="PANTHER" id="PTHR12526">
    <property type="entry name" value="GLYCOSYLTRANSFERASE"/>
    <property type="match status" value="1"/>
</dbReference>
<feature type="domain" description="Glycosyl transferase family 1" evidence="3">
    <location>
        <begin position="200"/>
        <end position="345"/>
    </location>
</feature>
<dbReference type="Pfam" id="PF00534">
    <property type="entry name" value="Glycos_transf_1"/>
    <property type="match status" value="1"/>
</dbReference>
<evidence type="ECO:0000256" key="2">
    <source>
        <dbReference type="ARBA" id="ARBA00022679"/>
    </source>
</evidence>
<dbReference type="SUPFAM" id="SSF53756">
    <property type="entry name" value="UDP-Glycosyltransferase/glycogen phosphorylase"/>
    <property type="match status" value="1"/>
</dbReference>